<reference evidence="1" key="1">
    <citation type="submission" date="2022-12" db="EMBL/GenBank/DDBJ databases">
        <title>Chromosome-Level Genome Assembly of Japanese Cedar (Cryptomeriajaponica D. Don).</title>
        <authorList>
            <person name="Fujino T."/>
            <person name="Yamaguchi K."/>
            <person name="Yokoyama T."/>
            <person name="Hamanaka T."/>
            <person name="Harazono Y."/>
            <person name="Kamada H."/>
            <person name="Kobayashi W."/>
            <person name="Ujino-Ihara T."/>
            <person name="Uchiyama K."/>
            <person name="Matsumoto A."/>
            <person name="Izuno A."/>
            <person name="Tsumura Y."/>
            <person name="Toyoda A."/>
            <person name="Shigenobu S."/>
            <person name="Moriguchi Y."/>
            <person name="Ueno S."/>
            <person name="Kasahara M."/>
        </authorList>
    </citation>
    <scope>NUCLEOTIDE SEQUENCE</scope>
</reference>
<dbReference type="EMBL" id="BSEH01001261">
    <property type="protein sequence ID" value="GLJ59702.1"/>
    <property type="molecule type" value="Genomic_DNA"/>
</dbReference>
<organism evidence="1 2">
    <name type="scientific">Cryptomeria japonica</name>
    <name type="common">Japanese cedar</name>
    <name type="synonym">Cupressus japonica</name>
    <dbReference type="NCBI Taxonomy" id="3369"/>
    <lineage>
        <taxon>Eukaryota</taxon>
        <taxon>Viridiplantae</taxon>
        <taxon>Streptophyta</taxon>
        <taxon>Embryophyta</taxon>
        <taxon>Tracheophyta</taxon>
        <taxon>Spermatophyta</taxon>
        <taxon>Pinopsida</taxon>
        <taxon>Pinidae</taxon>
        <taxon>Conifers II</taxon>
        <taxon>Cupressales</taxon>
        <taxon>Cupressaceae</taxon>
        <taxon>Cryptomeria</taxon>
    </lineage>
</organism>
<proteinExistence type="predicted"/>
<keyword evidence="2" id="KW-1185">Reference proteome</keyword>
<evidence type="ECO:0000313" key="1">
    <source>
        <dbReference type="EMBL" id="GLJ59702.1"/>
    </source>
</evidence>
<protein>
    <submittedName>
        <fullName evidence="1">Uncharacterized protein</fullName>
    </submittedName>
</protein>
<sequence length="201" mass="22936">MPVDSDSGNCFMNLINGQYNRFPIPASLGVRKVLPNLFNIPLHPLRGLGLGVNKIFNNPFTVASQPNLAGRKPWDAVEYNEALLLRVDVPELSKDGTSNVSVEDKTTVVKNMIIISVDTDWCKSLEHGVGELSNEATKVFMQANCLMNREVLPSLLQQLILRHNSLLSKFRCIELHEDEFPNEILWIREAFRIFIWFWKEL</sequence>
<gene>
    <name evidence="1" type="ORF">SUGI_1519500</name>
</gene>
<evidence type="ECO:0000313" key="2">
    <source>
        <dbReference type="Proteomes" id="UP001234787"/>
    </source>
</evidence>
<comment type="caution">
    <text evidence="1">The sequence shown here is derived from an EMBL/GenBank/DDBJ whole genome shotgun (WGS) entry which is preliminary data.</text>
</comment>
<accession>A0AAD3NV01</accession>
<dbReference type="AlphaFoldDB" id="A0AAD3NV01"/>
<name>A0AAD3NV01_CRYJA</name>
<dbReference type="Proteomes" id="UP001234787">
    <property type="component" value="Unassembled WGS sequence"/>
</dbReference>